<protein>
    <recommendedName>
        <fullName evidence="5">Protein PBN1</fullName>
    </recommendedName>
</protein>
<reference evidence="3 4" key="1">
    <citation type="journal article" date="2018" name="Mol. Biol. Evol.">
        <title>Broad Genomic Sampling Reveals a Smut Pathogenic Ancestry of the Fungal Clade Ustilaginomycotina.</title>
        <authorList>
            <person name="Kijpornyongpan T."/>
            <person name="Mondo S.J."/>
            <person name="Barry K."/>
            <person name="Sandor L."/>
            <person name="Lee J."/>
            <person name="Lipzen A."/>
            <person name="Pangilinan J."/>
            <person name="LaButti K."/>
            <person name="Hainaut M."/>
            <person name="Henrissat B."/>
            <person name="Grigoriev I.V."/>
            <person name="Spatafora J.W."/>
            <person name="Aime M.C."/>
        </authorList>
    </citation>
    <scope>NUCLEOTIDE SEQUENCE [LARGE SCALE GENOMIC DNA]</scope>
    <source>
        <strain evidence="3 4">MCA 3645</strain>
    </source>
</reference>
<name>A0A317Y1R0_9BASI</name>
<evidence type="ECO:0000313" key="3">
    <source>
        <dbReference type="EMBL" id="PWZ03501.1"/>
    </source>
</evidence>
<evidence type="ECO:0008006" key="5">
    <source>
        <dbReference type="Google" id="ProtNLM"/>
    </source>
</evidence>
<keyword evidence="4" id="KW-1185">Reference proteome</keyword>
<dbReference type="EMBL" id="KZ819188">
    <property type="protein sequence ID" value="PWZ03501.1"/>
    <property type="molecule type" value="Genomic_DNA"/>
</dbReference>
<sequence length="372" mass="40476">MEVLLEPARPSPASVARGKMLRLVALFSALSTLAVPAAQANTEIRNFGPVLCRADEYGHLAAKAADQLAADWPILRPKSTPSTFSIAPTVHANLSDSEAGAWLVLDLSDNGKFNIPSPLDASLYMDLNPRDRWIRQTLDRVAWTFTKRFTVRSSIAANLAVEVHLELLDPEEVLKRGGVEWEAELVDTSRIALPSVGMPVTSSIPNHAVISSAVPRETGTPARKSSIQVGGSDDTVVFKRPQTSTLPSAILASDTINLSDVSPPRFPCDRIYLHLIPVSTGVSIPYASQHHKETKSDVWFWLNRLAERIYSDLVNEASKASSKTLPIHLTLEPLVLGVLPHTAVTMTSTLLVMVAFAYLGLRGHVNKLVEGF</sequence>
<dbReference type="AlphaFoldDB" id="A0A317Y1R0"/>
<keyword evidence="2" id="KW-0732">Signal</keyword>
<evidence type="ECO:0000313" key="4">
    <source>
        <dbReference type="Proteomes" id="UP000246740"/>
    </source>
</evidence>
<organism evidence="3 4">
    <name type="scientific">Testicularia cyperi</name>
    <dbReference type="NCBI Taxonomy" id="1882483"/>
    <lineage>
        <taxon>Eukaryota</taxon>
        <taxon>Fungi</taxon>
        <taxon>Dikarya</taxon>
        <taxon>Basidiomycota</taxon>
        <taxon>Ustilaginomycotina</taxon>
        <taxon>Ustilaginomycetes</taxon>
        <taxon>Ustilaginales</taxon>
        <taxon>Anthracoideaceae</taxon>
        <taxon>Testicularia</taxon>
    </lineage>
</organism>
<dbReference type="InParanoid" id="A0A317Y1R0"/>
<feature type="chain" id="PRO_5016314712" description="Protein PBN1" evidence="2">
    <location>
        <begin position="41"/>
        <end position="372"/>
    </location>
</feature>
<keyword evidence="1" id="KW-0812">Transmembrane</keyword>
<keyword evidence="1" id="KW-0472">Membrane</keyword>
<feature type="transmembrane region" description="Helical" evidence="1">
    <location>
        <begin position="334"/>
        <end position="359"/>
    </location>
</feature>
<feature type="signal peptide" evidence="2">
    <location>
        <begin position="1"/>
        <end position="40"/>
    </location>
</feature>
<dbReference type="OrthoDB" id="74360at2759"/>
<keyword evidence="1" id="KW-1133">Transmembrane helix</keyword>
<dbReference type="Proteomes" id="UP000246740">
    <property type="component" value="Unassembled WGS sequence"/>
</dbReference>
<gene>
    <name evidence="3" type="ORF">BCV70DRAFT_18478</name>
</gene>
<evidence type="ECO:0000256" key="1">
    <source>
        <dbReference type="SAM" id="Phobius"/>
    </source>
</evidence>
<accession>A0A317Y1R0</accession>
<proteinExistence type="predicted"/>
<evidence type="ECO:0000256" key="2">
    <source>
        <dbReference type="SAM" id="SignalP"/>
    </source>
</evidence>